<accession>A0AAV4NAX9</accession>
<dbReference type="Proteomes" id="UP001054945">
    <property type="component" value="Unassembled WGS sequence"/>
</dbReference>
<comment type="caution">
    <text evidence="1">The sequence shown here is derived from an EMBL/GenBank/DDBJ whole genome shotgun (WGS) entry which is preliminary data.</text>
</comment>
<evidence type="ECO:0000313" key="2">
    <source>
        <dbReference type="Proteomes" id="UP001054945"/>
    </source>
</evidence>
<dbReference type="EMBL" id="BPLR01020647">
    <property type="protein sequence ID" value="GIX81033.1"/>
    <property type="molecule type" value="Genomic_DNA"/>
</dbReference>
<sequence length="143" mass="16701">MNNLFTSRNNKVIFFSLRVWYETFGRQISPHCRLTSRVLRGFGISRQTERQLFREAGFGTDLFIEFKGGKSSSQKIKEMGKNEQPISILELTTTNCFSFPVGDLGRQISPHWRVTSRRLRCFGISCQTERQLFREERFGTGFM</sequence>
<evidence type="ECO:0000313" key="1">
    <source>
        <dbReference type="EMBL" id="GIX81033.1"/>
    </source>
</evidence>
<organism evidence="1 2">
    <name type="scientific">Caerostris extrusa</name>
    <name type="common">Bark spider</name>
    <name type="synonym">Caerostris bankana</name>
    <dbReference type="NCBI Taxonomy" id="172846"/>
    <lineage>
        <taxon>Eukaryota</taxon>
        <taxon>Metazoa</taxon>
        <taxon>Ecdysozoa</taxon>
        <taxon>Arthropoda</taxon>
        <taxon>Chelicerata</taxon>
        <taxon>Arachnida</taxon>
        <taxon>Araneae</taxon>
        <taxon>Araneomorphae</taxon>
        <taxon>Entelegynae</taxon>
        <taxon>Araneoidea</taxon>
        <taxon>Araneidae</taxon>
        <taxon>Caerostris</taxon>
    </lineage>
</organism>
<dbReference type="AlphaFoldDB" id="A0AAV4NAX9"/>
<proteinExistence type="predicted"/>
<gene>
    <name evidence="1" type="ORF">CEXT_367851</name>
</gene>
<keyword evidence="2" id="KW-1185">Reference proteome</keyword>
<protein>
    <submittedName>
        <fullName evidence="1">Uncharacterized protein</fullName>
    </submittedName>
</protein>
<reference evidence="1 2" key="1">
    <citation type="submission" date="2021-06" db="EMBL/GenBank/DDBJ databases">
        <title>Caerostris extrusa draft genome.</title>
        <authorList>
            <person name="Kono N."/>
            <person name="Arakawa K."/>
        </authorList>
    </citation>
    <scope>NUCLEOTIDE SEQUENCE [LARGE SCALE GENOMIC DNA]</scope>
</reference>
<name>A0AAV4NAX9_CAEEX</name>